<dbReference type="InterPro" id="IPR009228">
    <property type="entry name" value="Capsid_scaffold_GpO"/>
</dbReference>
<evidence type="ECO:0000313" key="2">
    <source>
        <dbReference type="EMBL" id="MCU5779306.1"/>
    </source>
</evidence>
<sequence>MPKLSKFFRVAVAGDTCDGRNISDADIQQMADSFDPRVYGCRVNLEHFRGLFPDGDFRRLGDVTALKAEKIDDDSALSGKLALFAQISPTDDLIAMTGKKQKIYTSVEIGTNFANTGKAYLVGLAVTDDPASLGTEMLAFSAQAEHSPLASRKKAPENLFSVATETELSFDDVADPAPSVLARVKELFSVKKKSDDERFTDVNAAVTVVAEQVQANFVTTAQKFDALNDRLAALEQETGNDRTTVQTLTQKLETTDGSFSRRPLANGGESKTAVQTDC</sequence>
<feature type="region of interest" description="Disordered" evidence="1">
    <location>
        <begin position="254"/>
        <end position="278"/>
    </location>
</feature>
<dbReference type="Proteomes" id="UP001064262">
    <property type="component" value="Unassembled WGS sequence"/>
</dbReference>
<evidence type="ECO:0000256" key="1">
    <source>
        <dbReference type="SAM" id="MobiDB-lite"/>
    </source>
</evidence>
<reference evidence="2" key="1">
    <citation type="submission" date="2022-09" db="EMBL/GenBank/DDBJ databases">
        <title>Winslowiella arboricola sp. nov., isolated from bleeding cankers on broadleaf hosts.</title>
        <authorList>
            <person name="Brady C."/>
            <person name="Kaur S."/>
            <person name="Crampton B."/>
            <person name="Maddock D."/>
            <person name="Arnold D."/>
            <person name="Denman S."/>
        </authorList>
    </citation>
    <scope>NUCLEOTIDE SEQUENCE</scope>
    <source>
        <strain evidence="2">BAC 15a-03b</strain>
    </source>
</reference>
<dbReference type="RefSeq" id="WP_267145063.1">
    <property type="nucleotide sequence ID" value="NZ_JAODIL010000082.1"/>
</dbReference>
<accession>A0A9J6PPF1</accession>
<evidence type="ECO:0000313" key="3">
    <source>
        <dbReference type="Proteomes" id="UP001064262"/>
    </source>
</evidence>
<dbReference type="Pfam" id="PF05929">
    <property type="entry name" value="Phage_GPO"/>
    <property type="match status" value="1"/>
</dbReference>
<keyword evidence="3" id="KW-1185">Reference proteome</keyword>
<comment type="caution">
    <text evidence="2">The sequence shown here is derived from an EMBL/GenBank/DDBJ whole genome shotgun (WGS) entry which is preliminary data.</text>
</comment>
<name>A0A9J6PPF1_9GAMM</name>
<protein>
    <submittedName>
        <fullName evidence="2">GPO family capsid scaffolding protein</fullName>
    </submittedName>
</protein>
<dbReference type="EMBL" id="JAODIM010000043">
    <property type="protein sequence ID" value="MCU5779306.1"/>
    <property type="molecule type" value="Genomic_DNA"/>
</dbReference>
<dbReference type="AlphaFoldDB" id="A0A9J6PPF1"/>
<proteinExistence type="predicted"/>
<organism evidence="2 3">
    <name type="scientific">Winslowiella arboricola</name>
    <dbReference type="NCBI Taxonomy" id="2978220"/>
    <lineage>
        <taxon>Bacteria</taxon>
        <taxon>Pseudomonadati</taxon>
        <taxon>Pseudomonadota</taxon>
        <taxon>Gammaproteobacteria</taxon>
        <taxon>Enterobacterales</taxon>
        <taxon>Erwiniaceae</taxon>
        <taxon>Winslowiella</taxon>
    </lineage>
</organism>
<gene>
    <name evidence="2" type="ORF">N5923_17620</name>
</gene>